<evidence type="ECO:0000256" key="12">
    <source>
        <dbReference type="ARBA" id="ARBA00033024"/>
    </source>
</evidence>
<feature type="compositionally biased region" description="Polar residues" evidence="14">
    <location>
        <begin position="192"/>
        <end position="209"/>
    </location>
</feature>
<feature type="compositionally biased region" description="Low complexity" evidence="14">
    <location>
        <begin position="224"/>
        <end position="234"/>
    </location>
</feature>
<dbReference type="GO" id="GO:0019075">
    <property type="term" value="P:virus maturation"/>
    <property type="evidence" value="ECO:0007669"/>
    <property type="project" value="TreeGrafter"/>
</dbReference>
<dbReference type="GO" id="GO:0017124">
    <property type="term" value="F:SH3 domain binding"/>
    <property type="evidence" value="ECO:0007669"/>
    <property type="project" value="UniProtKB-KW"/>
</dbReference>
<evidence type="ECO:0000256" key="9">
    <source>
        <dbReference type="ARBA" id="ARBA00023036"/>
    </source>
</evidence>
<dbReference type="PROSITE" id="PS51498">
    <property type="entry name" value="MABP"/>
    <property type="match status" value="1"/>
</dbReference>
<evidence type="ECO:0000256" key="10">
    <source>
        <dbReference type="ARBA" id="ARBA00023136"/>
    </source>
</evidence>
<dbReference type="GO" id="GO:0005829">
    <property type="term" value="C:cytosol"/>
    <property type="evidence" value="ECO:0007669"/>
    <property type="project" value="TreeGrafter"/>
</dbReference>
<keyword evidence="10" id="KW-0472">Membrane</keyword>
<evidence type="ECO:0000256" key="8">
    <source>
        <dbReference type="ARBA" id="ARBA00022927"/>
    </source>
</evidence>
<evidence type="ECO:0000256" key="14">
    <source>
        <dbReference type="SAM" id="MobiDB-lite"/>
    </source>
</evidence>
<evidence type="ECO:0000256" key="4">
    <source>
        <dbReference type="ARBA" id="ARBA00017653"/>
    </source>
</evidence>
<keyword evidence="7" id="KW-0967">Endosome</keyword>
<evidence type="ECO:0000256" key="5">
    <source>
        <dbReference type="ARBA" id="ARBA00022448"/>
    </source>
</evidence>
<dbReference type="AlphaFoldDB" id="A0A6M2DMW2"/>
<dbReference type="EMBL" id="GIIL01003909">
    <property type="protein sequence ID" value="NOV47635.1"/>
    <property type="molecule type" value="Transcribed_RNA"/>
</dbReference>
<dbReference type="GO" id="GO:0000813">
    <property type="term" value="C:ESCRT I complex"/>
    <property type="evidence" value="ECO:0007669"/>
    <property type="project" value="InterPro"/>
</dbReference>
<keyword evidence="8" id="KW-0653">Protein transport</keyword>
<dbReference type="Gene3D" id="2.100.10.50">
    <property type="match status" value="1"/>
</dbReference>
<evidence type="ECO:0000259" key="15">
    <source>
        <dbReference type="PROSITE" id="PS51497"/>
    </source>
</evidence>
<dbReference type="GO" id="GO:0046755">
    <property type="term" value="P:viral budding"/>
    <property type="evidence" value="ECO:0007669"/>
    <property type="project" value="TreeGrafter"/>
</dbReference>
<evidence type="ECO:0000256" key="6">
    <source>
        <dbReference type="ARBA" id="ARBA00022490"/>
    </source>
</evidence>
<dbReference type="GO" id="GO:0032801">
    <property type="term" value="P:receptor catabolic process"/>
    <property type="evidence" value="ECO:0007669"/>
    <property type="project" value="TreeGrafter"/>
</dbReference>
<feature type="domain" description="MABP" evidence="16">
    <location>
        <begin position="23"/>
        <end position="169"/>
    </location>
</feature>
<comment type="function">
    <text evidence="13">Component of the ESCRT-I complex, a regulator of vesicular trafficking process. Required for the sorting of endocytic ubiquitinated cargos into multivesicular bodies.</text>
</comment>
<keyword evidence="9" id="KW-0729">SH3-binding</keyword>
<comment type="subcellular location">
    <subcellularLocation>
        <location evidence="1">Cytoplasm</location>
    </subcellularLocation>
    <subcellularLocation>
        <location evidence="2">Late endosome membrane</location>
        <topology evidence="2">Peripheral membrane protein</topology>
    </subcellularLocation>
</comment>
<dbReference type="GO" id="GO:0015031">
    <property type="term" value="P:protein transport"/>
    <property type="evidence" value="ECO:0007669"/>
    <property type="project" value="UniProtKB-KW"/>
</dbReference>
<dbReference type="PANTHER" id="PTHR31612">
    <property type="entry name" value="MULTIVESICULAR BODY SUBUNIT 12A"/>
    <property type="match status" value="1"/>
</dbReference>
<dbReference type="PANTHER" id="PTHR31612:SF2">
    <property type="entry name" value="MULTIVESICULAR BODY SUBUNIT 12A"/>
    <property type="match status" value="1"/>
</dbReference>
<organism evidence="17">
    <name type="scientific">Xenopsylla cheopis</name>
    <name type="common">Oriental rat flea</name>
    <name type="synonym">Pulex cheopis</name>
    <dbReference type="NCBI Taxonomy" id="163159"/>
    <lineage>
        <taxon>Eukaryota</taxon>
        <taxon>Metazoa</taxon>
        <taxon>Ecdysozoa</taxon>
        <taxon>Arthropoda</taxon>
        <taxon>Hexapoda</taxon>
        <taxon>Insecta</taxon>
        <taxon>Pterygota</taxon>
        <taxon>Neoptera</taxon>
        <taxon>Endopterygota</taxon>
        <taxon>Siphonaptera</taxon>
        <taxon>Pulicidae</taxon>
        <taxon>Xenopsyllinae</taxon>
        <taxon>Xenopsylla</taxon>
    </lineage>
</organism>
<evidence type="ECO:0000313" key="17">
    <source>
        <dbReference type="EMBL" id="NOV47635.1"/>
    </source>
</evidence>
<proteinExistence type="inferred from homology"/>
<dbReference type="InterPro" id="IPR018798">
    <property type="entry name" value="MVB12A/B"/>
</dbReference>
<dbReference type="Pfam" id="PF10240">
    <property type="entry name" value="DUF2464"/>
    <property type="match status" value="1"/>
</dbReference>
<feature type="domain" description="UMA" evidence="15">
    <location>
        <begin position="244"/>
        <end position="287"/>
    </location>
</feature>
<protein>
    <recommendedName>
        <fullName evidence="4">Multivesicular body subunit 12A</fullName>
    </recommendedName>
    <alternativeName>
        <fullName evidence="12">ESCRT-I complex subunit MVB12A</fullName>
    </alternativeName>
    <alternativeName>
        <fullName evidence="11">Protein FAM125A</fullName>
    </alternativeName>
</protein>
<evidence type="ECO:0000256" key="13">
    <source>
        <dbReference type="ARBA" id="ARBA00053101"/>
    </source>
</evidence>
<dbReference type="GO" id="GO:0032510">
    <property type="term" value="P:endosome to lysosome transport via multivesicular body sorting pathway"/>
    <property type="evidence" value="ECO:0007669"/>
    <property type="project" value="TreeGrafter"/>
</dbReference>
<keyword evidence="5" id="KW-0813">Transport</keyword>
<dbReference type="GO" id="GO:0031902">
    <property type="term" value="C:late endosome membrane"/>
    <property type="evidence" value="ECO:0007669"/>
    <property type="project" value="UniProtKB-SubCell"/>
</dbReference>
<dbReference type="FunFam" id="2.100.10.50:FF:000002">
    <property type="entry name" value="Multivesicular body subunit 12B"/>
    <property type="match status" value="1"/>
</dbReference>
<dbReference type="InterPro" id="IPR023340">
    <property type="entry name" value="UMA"/>
</dbReference>
<dbReference type="PROSITE" id="PS51497">
    <property type="entry name" value="UMA"/>
    <property type="match status" value="1"/>
</dbReference>
<evidence type="ECO:0000259" key="16">
    <source>
        <dbReference type="PROSITE" id="PS51498"/>
    </source>
</evidence>
<name>A0A6M2DMW2_XENCH</name>
<evidence type="ECO:0000256" key="1">
    <source>
        <dbReference type="ARBA" id="ARBA00004496"/>
    </source>
</evidence>
<comment type="similarity">
    <text evidence="3">Belongs to the MVB12 family.</text>
</comment>
<evidence type="ECO:0000256" key="7">
    <source>
        <dbReference type="ARBA" id="ARBA00022753"/>
    </source>
</evidence>
<sequence length="289" mass="32995">MTMLENNRKPEINKMINEILPDNRPITGFQVVEDLIKCPKDYQPISRTHDSDSDADLWRASSGLFGRNAQSRRYLCITKNNNADYVVDKIGIIGEKDSLPDGFTQLTKTEDSKQKAWRKKQLCYRLVKFENAKEVLTDVILCSRSKRPPDGFTLAGEINGVLVCYKSRDQQMKADLQLKSPPLPPRTHHYLNLSNNNEQEPVSPTSDNQLLKPKRPAPIPPKPAARTPSYHPGTTYTLSTYTSLDGVPFRLSNRIKDSPYNQSLPTFKEFKLTSEYDYNFTLEKQIVNV</sequence>
<reference evidence="17" key="1">
    <citation type="submission" date="2020-03" db="EMBL/GenBank/DDBJ databases">
        <title>Transcriptomic Profiling of the Digestive Tract of the Rat Flea, Xenopsylla cheopis, Following Blood Feeding and Infection with Yersinia pestis.</title>
        <authorList>
            <person name="Bland D.M."/>
            <person name="Martens C.A."/>
            <person name="Virtaneva K."/>
            <person name="Kanakabandi K."/>
            <person name="Long D."/>
            <person name="Rosenke R."/>
            <person name="Saturday G.A."/>
            <person name="Hoyt F.H."/>
            <person name="Bruno D.P."/>
            <person name="Ribeiro J.M.C."/>
            <person name="Hinnebusch J."/>
        </authorList>
    </citation>
    <scope>NUCLEOTIDE SEQUENCE</scope>
</reference>
<evidence type="ECO:0000256" key="2">
    <source>
        <dbReference type="ARBA" id="ARBA00004633"/>
    </source>
</evidence>
<dbReference type="InterPro" id="IPR040335">
    <property type="entry name" value="MVB12A"/>
</dbReference>
<evidence type="ECO:0000256" key="3">
    <source>
        <dbReference type="ARBA" id="ARBA00010432"/>
    </source>
</evidence>
<feature type="region of interest" description="Disordered" evidence="14">
    <location>
        <begin position="177"/>
        <end position="234"/>
    </location>
</feature>
<accession>A0A6M2DMW2</accession>
<dbReference type="InterPro" id="IPR023341">
    <property type="entry name" value="MABP"/>
</dbReference>
<keyword evidence="6" id="KW-0963">Cytoplasm</keyword>
<evidence type="ECO:0000256" key="11">
    <source>
        <dbReference type="ARBA" id="ARBA00033002"/>
    </source>
</evidence>
<dbReference type="GO" id="GO:0042058">
    <property type="term" value="P:regulation of epidermal growth factor receptor signaling pathway"/>
    <property type="evidence" value="ECO:0007669"/>
    <property type="project" value="TreeGrafter"/>
</dbReference>